<feature type="domain" description="F-box" evidence="2">
    <location>
        <begin position="126"/>
        <end position="172"/>
    </location>
</feature>
<evidence type="ECO:0000259" key="2">
    <source>
        <dbReference type="PROSITE" id="PS50181"/>
    </source>
</evidence>
<feature type="compositionally biased region" description="Basic and acidic residues" evidence="1">
    <location>
        <begin position="1"/>
        <end position="15"/>
    </location>
</feature>
<organism evidence="3 4">
    <name type="scientific">Aquilegia coerulea</name>
    <name type="common">Rocky mountain columbine</name>
    <dbReference type="NCBI Taxonomy" id="218851"/>
    <lineage>
        <taxon>Eukaryota</taxon>
        <taxon>Viridiplantae</taxon>
        <taxon>Streptophyta</taxon>
        <taxon>Embryophyta</taxon>
        <taxon>Tracheophyta</taxon>
        <taxon>Spermatophyta</taxon>
        <taxon>Magnoliopsida</taxon>
        <taxon>Ranunculales</taxon>
        <taxon>Ranunculaceae</taxon>
        <taxon>Thalictroideae</taxon>
        <taxon>Aquilegia</taxon>
    </lineage>
</organism>
<protein>
    <recommendedName>
        <fullName evidence="2">F-box domain-containing protein</fullName>
    </recommendedName>
</protein>
<dbReference type="Gene3D" id="1.20.1280.50">
    <property type="match status" value="2"/>
</dbReference>
<dbReference type="InParanoid" id="A0A2G5E2G2"/>
<dbReference type="EMBL" id="KZ305030">
    <property type="protein sequence ID" value="PIA49949.1"/>
    <property type="molecule type" value="Genomic_DNA"/>
</dbReference>
<dbReference type="PANTHER" id="PTHR31672">
    <property type="entry name" value="BNACNNG10540D PROTEIN"/>
    <property type="match status" value="1"/>
</dbReference>
<dbReference type="Pfam" id="PF00646">
    <property type="entry name" value="F-box"/>
    <property type="match status" value="2"/>
</dbReference>
<dbReference type="Pfam" id="PF08268">
    <property type="entry name" value="FBA_3"/>
    <property type="match status" value="1"/>
</dbReference>
<keyword evidence="4" id="KW-1185">Reference proteome</keyword>
<reference evidence="3 4" key="1">
    <citation type="submission" date="2017-09" db="EMBL/GenBank/DDBJ databases">
        <title>WGS assembly of Aquilegia coerulea Goldsmith.</title>
        <authorList>
            <person name="Hodges S."/>
            <person name="Kramer E."/>
            <person name="Nordborg M."/>
            <person name="Tomkins J."/>
            <person name="Borevitz J."/>
            <person name="Derieg N."/>
            <person name="Yan J."/>
            <person name="Mihaltcheva S."/>
            <person name="Hayes R.D."/>
            <person name="Rokhsar D."/>
        </authorList>
    </citation>
    <scope>NUCLEOTIDE SEQUENCE [LARGE SCALE GENOMIC DNA]</scope>
    <source>
        <strain evidence="4">cv. Goldsmith</strain>
    </source>
</reference>
<dbReference type="PANTHER" id="PTHR31672:SF13">
    <property type="entry name" value="F-BOX PROTEIN CPR30-LIKE"/>
    <property type="match status" value="1"/>
</dbReference>
<dbReference type="Proteomes" id="UP000230069">
    <property type="component" value="Unassembled WGS sequence"/>
</dbReference>
<dbReference type="AlphaFoldDB" id="A0A2G5E2G2"/>
<dbReference type="SUPFAM" id="SSF81383">
    <property type="entry name" value="F-box domain"/>
    <property type="match status" value="2"/>
</dbReference>
<gene>
    <name evidence="3" type="ORF">AQUCO_01300587v1</name>
</gene>
<sequence>MRIMFKQEEEEKQGQEESELMPNLPNDIMFNILLKLPIKTLKKFRQVNKSWYKTIKQPDFIKAHYAKVIQNNSDYDDVFEIDSCCYIDDESLGSFETPIPTFFTSKHYIPVARKWMRKNNEEEEASELLSNLPNEIAFDILLRLPIKTLSACRWVNKTWYKTIKQSDFIKAHHAKVIQNNPGCLIGVRDIWYFIDHESMGSSQTSTNSLPLITLKEQPLQDTENSFRFFSCNGLVLVCSGERPYSINNPITGEQVLVPQSINYERSVEAQGTSRLTSLLHDQCIGFGFDSVSEVFKLLRIYRDPGKAYMEVLNCGTGTCQWRVIDNDPYSLKLIND</sequence>
<feature type="region of interest" description="Disordered" evidence="1">
    <location>
        <begin position="1"/>
        <end position="20"/>
    </location>
</feature>
<dbReference type="SMART" id="SM00256">
    <property type="entry name" value="FBOX"/>
    <property type="match status" value="2"/>
</dbReference>
<feature type="domain" description="F-box" evidence="2">
    <location>
        <begin position="18"/>
        <end position="68"/>
    </location>
</feature>
<accession>A0A2G5E2G2</accession>
<dbReference type="InterPro" id="IPR001810">
    <property type="entry name" value="F-box_dom"/>
</dbReference>
<name>A0A2G5E2G2_AQUCA</name>
<evidence type="ECO:0000313" key="3">
    <source>
        <dbReference type="EMBL" id="PIA49949.1"/>
    </source>
</evidence>
<evidence type="ECO:0000256" key="1">
    <source>
        <dbReference type="SAM" id="MobiDB-lite"/>
    </source>
</evidence>
<dbReference type="InterPro" id="IPR050796">
    <property type="entry name" value="SCF_F-box_component"/>
</dbReference>
<evidence type="ECO:0000313" key="4">
    <source>
        <dbReference type="Proteomes" id="UP000230069"/>
    </source>
</evidence>
<proteinExistence type="predicted"/>
<dbReference type="InterPro" id="IPR013187">
    <property type="entry name" value="F-box-assoc_dom_typ3"/>
</dbReference>
<dbReference type="InterPro" id="IPR036047">
    <property type="entry name" value="F-box-like_dom_sf"/>
</dbReference>
<dbReference type="PROSITE" id="PS50181">
    <property type="entry name" value="FBOX"/>
    <property type="match status" value="2"/>
</dbReference>